<evidence type="ECO:0000256" key="5">
    <source>
        <dbReference type="ARBA" id="ARBA00023136"/>
    </source>
</evidence>
<keyword evidence="5 7" id="KW-0472">Membrane</keyword>
<dbReference type="Proteomes" id="UP001595729">
    <property type="component" value="Unassembled WGS sequence"/>
</dbReference>
<evidence type="ECO:0000313" key="9">
    <source>
        <dbReference type="Proteomes" id="UP001595729"/>
    </source>
</evidence>
<dbReference type="PANTHER" id="PTHR43124:SF3">
    <property type="entry name" value="CHLORAMPHENICOL EFFLUX PUMP RV0191"/>
    <property type="match status" value="1"/>
</dbReference>
<dbReference type="RefSeq" id="WP_382169971.1">
    <property type="nucleotide sequence ID" value="NZ_JBHRXX010000001.1"/>
</dbReference>
<feature type="transmembrane region" description="Helical" evidence="7">
    <location>
        <begin position="39"/>
        <end position="63"/>
    </location>
</feature>
<feature type="transmembrane region" description="Helical" evidence="7">
    <location>
        <begin position="75"/>
        <end position="95"/>
    </location>
</feature>
<dbReference type="SUPFAM" id="SSF103473">
    <property type="entry name" value="MFS general substrate transporter"/>
    <property type="match status" value="1"/>
</dbReference>
<evidence type="ECO:0000256" key="7">
    <source>
        <dbReference type="SAM" id="Phobius"/>
    </source>
</evidence>
<feature type="transmembrane region" description="Helical" evidence="7">
    <location>
        <begin position="101"/>
        <end position="127"/>
    </location>
</feature>
<evidence type="ECO:0000256" key="2">
    <source>
        <dbReference type="ARBA" id="ARBA00022475"/>
    </source>
</evidence>
<feature type="region of interest" description="Disordered" evidence="6">
    <location>
        <begin position="192"/>
        <end position="211"/>
    </location>
</feature>
<dbReference type="InterPro" id="IPR050189">
    <property type="entry name" value="MFS_Efflux_Transporters"/>
</dbReference>
<feature type="transmembrane region" description="Helical" evidence="7">
    <location>
        <begin position="9"/>
        <end position="27"/>
    </location>
</feature>
<dbReference type="EMBL" id="JBHRXX010000001">
    <property type="protein sequence ID" value="MFC3682208.1"/>
    <property type="molecule type" value="Genomic_DNA"/>
</dbReference>
<dbReference type="Gene3D" id="1.20.1250.20">
    <property type="entry name" value="MFS general substrate transporter like domains"/>
    <property type="match status" value="1"/>
</dbReference>
<comment type="caution">
    <text evidence="8">The sequence shown here is derived from an EMBL/GenBank/DDBJ whole genome shotgun (WGS) entry which is preliminary data.</text>
</comment>
<evidence type="ECO:0000313" key="8">
    <source>
        <dbReference type="EMBL" id="MFC3682208.1"/>
    </source>
</evidence>
<dbReference type="PANTHER" id="PTHR43124">
    <property type="entry name" value="PURINE EFFLUX PUMP PBUE"/>
    <property type="match status" value="1"/>
</dbReference>
<keyword evidence="9" id="KW-1185">Reference proteome</keyword>
<feature type="transmembrane region" description="Helical" evidence="7">
    <location>
        <begin position="372"/>
        <end position="392"/>
    </location>
</feature>
<feature type="transmembrane region" description="Helical" evidence="7">
    <location>
        <begin position="293"/>
        <end position="314"/>
    </location>
</feature>
<proteinExistence type="predicted"/>
<feature type="transmembrane region" description="Helical" evidence="7">
    <location>
        <begin position="320"/>
        <end position="339"/>
    </location>
</feature>
<evidence type="ECO:0000256" key="6">
    <source>
        <dbReference type="SAM" id="MobiDB-lite"/>
    </source>
</evidence>
<dbReference type="Pfam" id="PF07690">
    <property type="entry name" value="MFS_1"/>
    <property type="match status" value="1"/>
</dbReference>
<name>A0ABV7VYX5_9BURK</name>
<reference evidence="9" key="1">
    <citation type="journal article" date="2019" name="Int. J. Syst. Evol. Microbiol.">
        <title>The Global Catalogue of Microorganisms (GCM) 10K type strain sequencing project: providing services to taxonomists for standard genome sequencing and annotation.</title>
        <authorList>
            <consortium name="The Broad Institute Genomics Platform"/>
            <consortium name="The Broad Institute Genome Sequencing Center for Infectious Disease"/>
            <person name="Wu L."/>
            <person name="Ma J."/>
        </authorList>
    </citation>
    <scope>NUCLEOTIDE SEQUENCE [LARGE SCALE GENOMIC DNA]</scope>
    <source>
        <strain evidence="9">KCTC 42501</strain>
    </source>
</reference>
<sequence>MSRTGQTGVVLRLGSTQTLAWASSYYLPALLAAPLAAELGIAVTHVFGAFTLALVISALVGPAAGRAIDRHGGRAVLLVTNLLFATGLAALGVAQAGWQVWAAWCVIGVAMGSGLYDAAFATLVRLYPVSARNAITGITLIAGFASTVGWPLTQWGLDTLGWRGTCLGWAALHLVIGLPLHSGLPRGRVEEAPPVRAESAPGAHADSGTPAQAPAGNGVAIVLAAVFAIAWFTSTAMAAHLPLLLQAQGLSTSTALGVAMLVGPAQVAGRLLEFGFLRRAHPLLSSRFATAGHPLGVLLLALGGPWGAWLFAVMHGMGNGILTIAKGTLPLVVFGATGYGERQGWLMAPARVSQAFAPLLFGLAMVHWGGRALWLTAGLGLLALALLQGLALHMARRDAVPATSPRPDAPA</sequence>
<dbReference type="InterPro" id="IPR011701">
    <property type="entry name" value="MFS"/>
</dbReference>
<dbReference type="InterPro" id="IPR036259">
    <property type="entry name" value="MFS_trans_sf"/>
</dbReference>
<comment type="subcellular location">
    <subcellularLocation>
        <location evidence="1">Cell membrane</location>
        <topology evidence="1">Multi-pass membrane protein</topology>
    </subcellularLocation>
</comment>
<accession>A0ABV7VYX5</accession>
<protein>
    <submittedName>
        <fullName evidence="8">MFS transporter</fullName>
    </submittedName>
</protein>
<feature type="transmembrane region" description="Helical" evidence="7">
    <location>
        <begin position="253"/>
        <end position="272"/>
    </location>
</feature>
<evidence type="ECO:0000256" key="1">
    <source>
        <dbReference type="ARBA" id="ARBA00004651"/>
    </source>
</evidence>
<gene>
    <name evidence="8" type="ORF">ACFOPI_01310</name>
</gene>
<feature type="transmembrane region" description="Helical" evidence="7">
    <location>
        <begin position="219"/>
        <end position="241"/>
    </location>
</feature>
<keyword evidence="3 7" id="KW-0812">Transmembrane</keyword>
<keyword evidence="2" id="KW-1003">Cell membrane</keyword>
<evidence type="ECO:0000256" key="4">
    <source>
        <dbReference type="ARBA" id="ARBA00022989"/>
    </source>
</evidence>
<feature type="transmembrane region" description="Helical" evidence="7">
    <location>
        <begin position="134"/>
        <end position="153"/>
    </location>
</feature>
<organism evidence="8 9">
    <name type="scientific">Hydrogenophaga luteola</name>
    <dbReference type="NCBI Taxonomy" id="1591122"/>
    <lineage>
        <taxon>Bacteria</taxon>
        <taxon>Pseudomonadati</taxon>
        <taxon>Pseudomonadota</taxon>
        <taxon>Betaproteobacteria</taxon>
        <taxon>Burkholderiales</taxon>
        <taxon>Comamonadaceae</taxon>
        <taxon>Hydrogenophaga</taxon>
    </lineage>
</organism>
<keyword evidence="4 7" id="KW-1133">Transmembrane helix</keyword>
<evidence type="ECO:0000256" key="3">
    <source>
        <dbReference type="ARBA" id="ARBA00022692"/>
    </source>
</evidence>